<evidence type="ECO:0000313" key="1">
    <source>
        <dbReference type="EMBL" id="QGS35310.1"/>
    </source>
</evidence>
<sequence length="113" mass="11781">MTINLLDSLAVAGGDSVEVTVGDRTLSVRRDFTGDEVAAIIGLHSEGGIAPTLDEQLRALAAALSDSDDETQSAFVDALMEMPVLVIQQVTLRLAQIAGLRGEDGSFTVGARP</sequence>
<dbReference type="Proteomes" id="UP000426857">
    <property type="component" value="Chromosome"/>
</dbReference>
<dbReference type="KEGG" id="cxe:FOB82_10575"/>
<dbReference type="EMBL" id="CP046322">
    <property type="protein sequence ID" value="QGS35310.1"/>
    <property type="molecule type" value="Genomic_DNA"/>
</dbReference>
<protein>
    <submittedName>
        <fullName evidence="1">Uncharacterized protein</fullName>
    </submittedName>
</protein>
<gene>
    <name evidence="1" type="ORF">FOB82_10575</name>
</gene>
<proteinExistence type="predicted"/>
<dbReference type="AlphaFoldDB" id="A0A6B8TV39"/>
<evidence type="ECO:0000313" key="2">
    <source>
        <dbReference type="Proteomes" id="UP000426857"/>
    </source>
</evidence>
<organism evidence="1 2">
    <name type="scientific">Corynebacterium xerosis</name>
    <dbReference type="NCBI Taxonomy" id="1725"/>
    <lineage>
        <taxon>Bacteria</taxon>
        <taxon>Bacillati</taxon>
        <taxon>Actinomycetota</taxon>
        <taxon>Actinomycetes</taxon>
        <taxon>Mycobacteriales</taxon>
        <taxon>Corynebacteriaceae</taxon>
        <taxon>Corynebacterium</taxon>
    </lineage>
</organism>
<reference evidence="1 2" key="1">
    <citation type="submission" date="2019-11" db="EMBL/GenBank/DDBJ databases">
        <title>FDA dAtabase for Regulatory Grade micrObial Sequences (FDA-ARGOS): Supporting development and validation of Infectious Disease Dx tests.</title>
        <authorList>
            <person name="Kerrigan L."/>
            <person name="Long C."/>
            <person name="Tallon L."/>
            <person name="Sadzewicz L."/>
            <person name="Vavikolanu K."/>
            <person name="Mehta A."/>
            <person name="Aluvathingal J."/>
            <person name="Nadendla S."/>
            <person name="Yan Y."/>
            <person name="Sichtig H."/>
        </authorList>
    </citation>
    <scope>NUCLEOTIDE SEQUENCE [LARGE SCALE GENOMIC DNA]</scope>
    <source>
        <strain evidence="1 2">FDAARGOS_674</strain>
    </source>
</reference>
<dbReference type="RefSeq" id="WP_155870235.1">
    <property type="nucleotide sequence ID" value="NZ_CP046322.1"/>
</dbReference>
<name>A0A6B8TV39_9CORY</name>
<accession>A0A6B8TV39</accession>